<evidence type="ECO:0000256" key="5">
    <source>
        <dbReference type="ARBA" id="ARBA00012609"/>
    </source>
</evidence>
<evidence type="ECO:0000256" key="7">
    <source>
        <dbReference type="ARBA" id="ARBA00022801"/>
    </source>
</evidence>
<evidence type="ECO:0000256" key="1">
    <source>
        <dbReference type="ARBA" id="ARBA00001043"/>
    </source>
</evidence>
<evidence type="ECO:0000256" key="4">
    <source>
        <dbReference type="ARBA" id="ARBA00011881"/>
    </source>
</evidence>
<dbReference type="PANTHER" id="PTHR10395">
    <property type="entry name" value="URICASE AND TRANSTHYRETIN-RELATED"/>
    <property type="match status" value="1"/>
</dbReference>
<evidence type="ECO:0000256" key="2">
    <source>
        <dbReference type="ARBA" id="ARBA00002704"/>
    </source>
</evidence>
<comment type="similarity">
    <text evidence="3">Belongs to the transthyretin family. 5-hydroxyisourate hydrolase subfamily.</text>
</comment>
<sequence length="131" mass="13765">MTSEATGQDAGAPAGGISIHAVDVSRGIPAHGLGVRLWRIDGQDRTQIAAGPCGKDGLLDHQGAKGAGISAGVYEVEFDVGGFFRQAGVAIPDPPFVDLAVFRFGIARVEEHFHLPFKFTPWGFSMFRGGA</sequence>
<proteinExistence type="inferred from homology"/>
<evidence type="ECO:0000259" key="8">
    <source>
        <dbReference type="Pfam" id="PF00576"/>
    </source>
</evidence>
<dbReference type="STRING" id="390807.SAMN04488095_0364"/>
<evidence type="ECO:0000313" key="9">
    <source>
        <dbReference type="EMBL" id="SFI27940.1"/>
    </source>
</evidence>
<comment type="function">
    <text evidence="2">Catalyzes the hydrolysis of 5-hydroxyisourate (HIU) to 2-oxo-4-hydroxy-4-carboxy-5-ureidoimidazoline (OHCU).</text>
</comment>
<protein>
    <recommendedName>
        <fullName evidence="5">hydroxyisourate hydrolase</fullName>
        <ecNumber evidence="5">3.5.2.17</ecNumber>
    </recommendedName>
</protein>
<dbReference type="InterPro" id="IPR023416">
    <property type="entry name" value="Transthyretin/HIU_hydrolase_d"/>
</dbReference>
<dbReference type="AlphaFoldDB" id="A0A1I3GXA1"/>
<dbReference type="SUPFAM" id="SSF49472">
    <property type="entry name" value="Transthyretin (synonym: prealbumin)"/>
    <property type="match status" value="1"/>
</dbReference>
<evidence type="ECO:0000256" key="3">
    <source>
        <dbReference type="ARBA" id="ARBA00009850"/>
    </source>
</evidence>
<dbReference type="OrthoDB" id="9792386at2"/>
<feature type="domain" description="Transthyretin/hydroxyisourate hydrolase" evidence="8">
    <location>
        <begin position="17"/>
        <end position="129"/>
    </location>
</feature>
<dbReference type="InterPro" id="IPR036817">
    <property type="entry name" value="Transthyretin/HIU_hydrolase_sf"/>
</dbReference>
<comment type="catalytic activity">
    <reaction evidence="1">
        <text>5-hydroxyisourate + H2O = 5-hydroxy-2-oxo-4-ureido-2,5-dihydro-1H-imidazole-5-carboxylate + H(+)</text>
        <dbReference type="Rhea" id="RHEA:23736"/>
        <dbReference type="ChEBI" id="CHEBI:15377"/>
        <dbReference type="ChEBI" id="CHEBI:15378"/>
        <dbReference type="ChEBI" id="CHEBI:18072"/>
        <dbReference type="ChEBI" id="CHEBI:58639"/>
        <dbReference type="EC" id="3.5.2.17"/>
    </reaction>
</comment>
<organism evidence="9 10">
    <name type="scientific">Jannaschia pohangensis</name>
    <dbReference type="NCBI Taxonomy" id="390807"/>
    <lineage>
        <taxon>Bacteria</taxon>
        <taxon>Pseudomonadati</taxon>
        <taxon>Pseudomonadota</taxon>
        <taxon>Alphaproteobacteria</taxon>
        <taxon>Rhodobacterales</taxon>
        <taxon>Roseobacteraceae</taxon>
        <taxon>Jannaschia</taxon>
    </lineage>
</organism>
<gene>
    <name evidence="9" type="ORF">SAMN04488095_0364</name>
</gene>
<comment type="subunit">
    <text evidence="4">Homotetramer.</text>
</comment>
<reference evidence="9 10" key="1">
    <citation type="submission" date="2016-10" db="EMBL/GenBank/DDBJ databases">
        <authorList>
            <person name="de Groot N.N."/>
        </authorList>
    </citation>
    <scope>NUCLEOTIDE SEQUENCE [LARGE SCALE GENOMIC DNA]</scope>
    <source>
        <strain evidence="9 10">DSM 19073</strain>
    </source>
</reference>
<keyword evidence="10" id="KW-1185">Reference proteome</keyword>
<dbReference type="InterPro" id="IPR014306">
    <property type="entry name" value="Hydroxyisourate_hydrolase"/>
</dbReference>
<dbReference type="Proteomes" id="UP000199110">
    <property type="component" value="Unassembled WGS sequence"/>
</dbReference>
<accession>A0A1I3GXA1</accession>
<name>A0A1I3GXA1_9RHOB</name>
<dbReference type="GO" id="GO:0033971">
    <property type="term" value="F:hydroxyisourate hydrolase activity"/>
    <property type="evidence" value="ECO:0007669"/>
    <property type="project" value="UniProtKB-EC"/>
</dbReference>
<dbReference type="PANTHER" id="PTHR10395:SF7">
    <property type="entry name" value="5-HYDROXYISOURATE HYDROLASE"/>
    <property type="match status" value="1"/>
</dbReference>
<dbReference type="Gene3D" id="2.60.40.180">
    <property type="entry name" value="Transthyretin/hydroxyisourate hydrolase domain"/>
    <property type="match status" value="1"/>
</dbReference>
<evidence type="ECO:0000256" key="6">
    <source>
        <dbReference type="ARBA" id="ARBA00022631"/>
    </source>
</evidence>
<dbReference type="CDD" id="cd05822">
    <property type="entry name" value="TLP_HIUase"/>
    <property type="match status" value="1"/>
</dbReference>
<dbReference type="EC" id="3.5.2.17" evidence="5"/>
<keyword evidence="7 9" id="KW-0378">Hydrolase</keyword>
<keyword evidence="6" id="KW-0659">Purine metabolism</keyword>
<dbReference type="GO" id="GO:0006144">
    <property type="term" value="P:purine nucleobase metabolic process"/>
    <property type="evidence" value="ECO:0007669"/>
    <property type="project" value="UniProtKB-KW"/>
</dbReference>
<evidence type="ECO:0000313" key="10">
    <source>
        <dbReference type="Proteomes" id="UP000199110"/>
    </source>
</evidence>
<dbReference type="EMBL" id="FORA01000001">
    <property type="protein sequence ID" value="SFI27940.1"/>
    <property type="molecule type" value="Genomic_DNA"/>
</dbReference>
<dbReference type="Pfam" id="PF00576">
    <property type="entry name" value="Transthyretin"/>
    <property type="match status" value="1"/>
</dbReference>